<proteinExistence type="predicted"/>
<protein>
    <submittedName>
        <fullName evidence="1">Uncharacterized protein</fullName>
    </submittedName>
</protein>
<evidence type="ECO:0000313" key="1">
    <source>
        <dbReference type="EMBL" id="KAA8494262.1"/>
    </source>
</evidence>
<evidence type="ECO:0000313" key="2">
    <source>
        <dbReference type="Proteomes" id="UP000324585"/>
    </source>
</evidence>
<organism evidence="1 2">
    <name type="scientific">Porphyridium purpureum</name>
    <name type="common">Red alga</name>
    <name type="synonym">Porphyridium cruentum</name>
    <dbReference type="NCBI Taxonomy" id="35688"/>
    <lineage>
        <taxon>Eukaryota</taxon>
        <taxon>Rhodophyta</taxon>
        <taxon>Bangiophyceae</taxon>
        <taxon>Porphyridiales</taxon>
        <taxon>Porphyridiaceae</taxon>
        <taxon>Porphyridium</taxon>
    </lineage>
</organism>
<gene>
    <name evidence="1" type="ORF">FVE85_4237</name>
</gene>
<comment type="caution">
    <text evidence="1">The sequence shown here is derived from an EMBL/GenBank/DDBJ whole genome shotgun (WGS) entry which is preliminary data.</text>
</comment>
<keyword evidence="2" id="KW-1185">Reference proteome</keyword>
<dbReference type="Proteomes" id="UP000324585">
    <property type="component" value="Unassembled WGS sequence"/>
</dbReference>
<name>A0A5J4YTU4_PORPP</name>
<reference evidence="2" key="1">
    <citation type="journal article" date="2019" name="Nat. Commun.">
        <title>Expansion of phycobilisome linker gene families in mesophilic red algae.</title>
        <authorList>
            <person name="Lee J."/>
            <person name="Kim D."/>
            <person name="Bhattacharya D."/>
            <person name="Yoon H.S."/>
        </authorList>
    </citation>
    <scope>NUCLEOTIDE SEQUENCE [LARGE SCALE GENOMIC DNA]</scope>
    <source>
        <strain evidence="2">CCMP 1328</strain>
    </source>
</reference>
<accession>A0A5J4YTU4</accession>
<dbReference type="AlphaFoldDB" id="A0A5J4YTU4"/>
<dbReference type="EMBL" id="VRMN01000005">
    <property type="protein sequence ID" value="KAA8494262.1"/>
    <property type="molecule type" value="Genomic_DNA"/>
</dbReference>
<sequence length="173" mass="18177">MGMRPGIGWLVPAAVIAAVFCVLAAAVFFDSSVTAASGSGRSAPSRSAGARAGASIVFTAFMDQALPSICYSMETAALNGFPLHVLGVGGLDGFVFDQVNNRKTKKLSAWDKLLNDADTLAAFDIYNDTVVVMCDATDVLYFEPALTVLEKFLAEEAHAPADNLILFSGETNC</sequence>